<feature type="compositionally biased region" description="Basic and acidic residues" evidence="2">
    <location>
        <begin position="60"/>
        <end position="84"/>
    </location>
</feature>
<dbReference type="EMBL" id="LGRX02034020">
    <property type="protein sequence ID" value="KAK3239131.1"/>
    <property type="molecule type" value="Genomic_DNA"/>
</dbReference>
<evidence type="ECO:0000313" key="3">
    <source>
        <dbReference type="EMBL" id="KAK3239131.1"/>
    </source>
</evidence>
<accession>A0AAE0BM89</accession>
<keyword evidence="1" id="KW-0175">Coiled coil</keyword>
<feature type="coiled-coil region" evidence="1">
    <location>
        <begin position="140"/>
        <end position="167"/>
    </location>
</feature>
<proteinExistence type="predicted"/>
<evidence type="ECO:0000256" key="2">
    <source>
        <dbReference type="SAM" id="MobiDB-lite"/>
    </source>
</evidence>
<evidence type="ECO:0000313" key="4">
    <source>
        <dbReference type="Proteomes" id="UP001190700"/>
    </source>
</evidence>
<dbReference type="AlphaFoldDB" id="A0AAE0BM89"/>
<reference evidence="3 4" key="1">
    <citation type="journal article" date="2015" name="Genome Biol. Evol.">
        <title>Comparative Genomics of a Bacterivorous Green Alga Reveals Evolutionary Causalities and Consequences of Phago-Mixotrophic Mode of Nutrition.</title>
        <authorList>
            <person name="Burns J.A."/>
            <person name="Paasch A."/>
            <person name="Narechania A."/>
            <person name="Kim E."/>
        </authorList>
    </citation>
    <scope>NUCLEOTIDE SEQUENCE [LARGE SCALE GENOMIC DNA]</scope>
    <source>
        <strain evidence="3 4">PLY_AMNH</strain>
    </source>
</reference>
<sequence>MSCMKSNPRTFRKGTPVIQTRKRVSTSTNIPRTRRSQQLSGARSKHIVRVSNISVLSRPEGGKDKNENQHKELKTPEESFETHHKVISSEVQAEEVTTETTQHTMVTKVGSDESNSSWHGIEAALEETQTIAEESAANIVASLGRAMAEARRMQEELRLEKQLFEKEKVAVMLKIYAAGGAVHMRWAAAVHKDIRWAGDAVRTHKHESLLPVRMLGRVHRCCYAGPAVWSIHMLANGALQSILHA</sequence>
<keyword evidence="4" id="KW-1185">Reference proteome</keyword>
<name>A0AAE0BM89_9CHLO</name>
<organism evidence="3 4">
    <name type="scientific">Cymbomonas tetramitiformis</name>
    <dbReference type="NCBI Taxonomy" id="36881"/>
    <lineage>
        <taxon>Eukaryota</taxon>
        <taxon>Viridiplantae</taxon>
        <taxon>Chlorophyta</taxon>
        <taxon>Pyramimonadophyceae</taxon>
        <taxon>Pyramimonadales</taxon>
        <taxon>Pyramimonadaceae</taxon>
        <taxon>Cymbomonas</taxon>
    </lineage>
</organism>
<dbReference type="Proteomes" id="UP001190700">
    <property type="component" value="Unassembled WGS sequence"/>
</dbReference>
<evidence type="ECO:0000256" key="1">
    <source>
        <dbReference type="SAM" id="Coils"/>
    </source>
</evidence>
<protein>
    <submittedName>
        <fullName evidence="3">Uncharacterized protein</fullName>
    </submittedName>
</protein>
<comment type="caution">
    <text evidence="3">The sequence shown here is derived from an EMBL/GenBank/DDBJ whole genome shotgun (WGS) entry which is preliminary data.</text>
</comment>
<feature type="compositionally biased region" description="Polar residues" evidence="2">
    <location>
        <begin position="25"/>
        <end position="41"/>
    </location>
</feature>
<feature type="region of interest" description="Disordered" evidence="2">
    <location>
        <begin position="1"/>
        <end position="102"/>
    </location>
</feature>
<gene>
    <name evidence="3" type="ORF">CYMTET_50918</name>
</gene>